<dbReference type="RefSeq" id="XP_001882402.1">
    <property type="nucleotide sequence ID" value="XM_001882367.1"/>
</dbReference>
<reference evidence="1 2" key="1">
    <citation type="journal article" date="2008" name="Nature">
        <title>The genome of Laccaria bicolor provides insights into mycorrhizal symbiosis.</title>
        <authorList>
            <person name="Martin F."/>
            <person name="Aerts A."/>
            <person name="Ahren D."/>
            <person name="Brun A."/>
            <person name="Danchin E.G.J."/>
            <person name="Duchaussoy F."/>
            <person name="Gibon J."/>
            <person name="Kohler A."/>
            <person name="Lindquist E."/>
            <person name="Pereda V."/>
            <person name="Salamov A."/>
            <person name="Shapiro H.J."/>
            <person name="Wuyts J."/>
            <person name="Blaudez D."/>
            <person name="Buee M."/>
            <person name="Brokstein P."/>
            <person name="Canbaeck B."/>
            <person name="Cohen D."/>
            <person name="Courty P.E."/>
            <person name="Coutinho P.M."/>
            <person name="Delaruelle C."/>
            <person name="Detter J.C."/>
            <person name="Deveau A."/>
            <person name="DiFazio S."/>
            <person name="Duplessis S."/>
            <person name="Fraissinet-Tachet L."/>
            <person name="Lucic E."/>
            <person name="Frey-Klett P."/>
            <person name="Fourrey C."/>
            <person name="Feussner I."/>
            <person name="Gay G."/>
            <person name="Grimwood J."/>
            <person name="Hoegger P.J."/>
            <person name="Jain P."/>
            <person name="Kilaru S."/>
            <person name="Labbe J."/>
            <person name="Lin Y.C."/>
            <person name="Legue V."/>
            <person name="Le Tacon F."/>
            <person name="Marmeisse R."/>
            <person name="Melayah D."/>
            <person name="Montanini B."/>
            <person name="Muratet M."/>
            <person name="Nehls U."/>
            <person name="Niculita-Hirzel H."/>
            <person name="Oudot-Le Secq M.P."/>
            <person name="Peter M."/>
            <person name="Quesneville H."/>
            <person name="Rajashekar B."/>
            <person name="Reich M."/>
            <person name="Rouhier N."/>
            <person name="Schmutz J."/>
            <person name="Yin T."/>
            <person name="Chalot M."/>
            <person name="Henrissat B."/>
            <person name="Kuees U."/>
            <person name="Lucas S."/>
            <person name="Van de Peer Y."/>
            <person name="Podila G.K."/>
            <person name="Polle A."/>
            <person name="Pukkila P.J."/>
            <person name="Richardson P.M."/>
            <person name="Rouze P."/>
            <person name="Sanders I.R."/>
            <person name="Stajich J.E."/>
            <person name="Tunlid A."/>
            <person name="Tuskan G."/>
            <person name="Grigoriev I.V."/>
        </authorList>
    </citation>
    <scope>NUCLEOTIDE SEQUENCE [LARGE SCALE GENOMIC DNA]</scope>
    <source>
        <strain evidence="2">S238N-H82 / ATCC MYA-4686</strain>
    </source>
</reference>
<dbReference type="HOGENOM" id="CLU_963348_0_0_1"/>
<organism evidence="2">
    <name type="scientific">Laccaria bicolor (strain S238N-H82 / ATCC MYA-4686)</name>
    <name type="common">Bicoloured deceiver</name>
    <name type="synonym">Laccaria laccata var. bicolor</name>
    <dbReference type="NCBI Taxonomy" id="486041"/>
    <lineage>
        <taxon>Eukaryota</taxon>
        <taxon>Fungi</taxon>
        <taxon>Dikarya</taxon>
        <taxon>Basidiomycota</taxon>
        <taxon>Agaricomycotina</taxon>
        <taxon>Agaricomycetes</taxon>
        <taxon>Agaricomycetidae</taxon>
        <taxon>Agaricales</taxon>
        <taxon>Agaricineae</taxon>
        <taxon>Hydnangiaceae</taxon>
        <taxon>Laccaria</taxon>
    </lineage>
</organism>
<gene>
    <name evidence="1" type="ORF">LACBIDRAFT_299309</name>
</gene>
<evidence type="ECO:0000313" key="2">
    <source>
        <dbReference type="Proteomes" id="UP000001194"/>
    </source>
</evidence>
<dbReference type="AlphaFoldDB" id="B0DEG4"/>
<proteinExistence type="predicted"/>
<dbReference type="Proteomes" id="UP000001194">
    <property type="component" value="Unassembled WGS sequence"/>
</dbReference>
<accession>B0DEG4</accession>
<dbReference type="EMBL" id="DS547106">
    <property type="protein sequence ID" value="EDR07029.1"/>
    <property type="molecule type" value="Genomic_DNA"/>
</dbReference>
<dbReference type="GeneID" id="6078026"/>
<dbReference type="KEGG" id="lbc:LACBIDRAFT_299309"/>
<sequence length="289" mass="32712">MATARAYYAPSNRSFAPGYGQVSIWRDGGGPETRLSLKMTRRLEGDTIIRQRPIISSFFSVRYVKENNKPMGTDLPLQHWQPTCPPPVNSAYIQEIDEWGEEKASLSFGVSNSSQWSCQALPNTSTIICHQLFQNFSSPELRYLLLLAKPAKYATEQSSDLIRQCHRPCLGYPSTVTGHRDLSRVRCQLLRRNNYTKGVDIKECSTNSFSLNDGQRLLTSHQRLSPAQLAPDIGILSYFLCLKDGRVRPSRRTSPMRRNTVSGVFLKAWPPPSRHRICTSSGRIYKSAR</sequence>
<name>B0DEG4_LACBS</name>
<evidence type="ECO:0000313" key="1">
    <source>
        <dbReference type="EMBL" id="EDR07029.1"/>
    </source>
</evidence>
<protein>
    <submittedName>
        <fullName evidence="1">Predicted protein</fullName>
    </submittedName>
</protein>
<dbReference type="InParanoid" id="B0DEG4"/>
<keyword evidence="2" id="KW-1185">Reference proteome</keyword>